<gene>
    <name evidence="1" type="ORF">FOL46_007839</name>
</gene>
<evidence type="ECO:0000313" key="1">
    <source>
        <dbReference type="EMBL" id="KAF4656400.1"/>
    </source>
</evidence>
<reference evidence="1 2" key="1">
    <citation type="submission" date="2020-04" db="EMBL/GenBank/DDBJ databases">
        <title>Perkinsus olseni comparative genomics.</title>
        <authorList>
            <person name="Bogema D.R."/>
        </authorList>
    </citation>
    <scope>NUCLEOTIDE SEQUENCE [LARGE SCALE GENOMIC DNA]</scope>
    <source>
        <strain evidence="1">ATCC PRA-31</strain>
    </source>
</reference>
<dbReference type="AlphaFoldDB" id="A0A7J6LBP7"/>
<protein>
    <submittedName>
        <fullName evidence="1">Uncharacterized protein</fullName>
    </submittedName>
</protein>
<comment type="caution">
    <text evidence="1">The sequence shown here is derived from an EMBL/GenBank/DDBJ whole genome shotgun (WGS) entry which is preliminary data.</text>
</comment>
<name>A0A7J6LBP7_PEROL</name>
<accession>A0A7J6LBP7</accession>
<sequence>MGPLLPSRVLLKSASTFTGVLQQFARTAASRESGGVKGAWAQLLDPLPQRKEAAGGDEKALGQLSLDVIFMSIVCLTDLVEDSELRPTWKAMSPSSSTLKGEASRAWHQLNEPWLPREASLWMCESALAVSIRPPDEGPSHRGGRFEQTRRTPTDVHIMFFRSLARAASVEERYCAHRSRIRPLSKEVDPKGCMIQADASWSSRASGDT</sequence>
<organism evidence="1 2">
    <name type="scientific">Perkinsus olseni</name>
    <name type="common">Perkinsus atlanticus</name>
    <dbReference type="NCBI Taxonomy" id="32597"/>
    <lineage>
        <taxon>Eukaryota</taxon>
        <taxon>Sar</taxon>
        <taxon>Alveolata</taxon>
        <taxon>Perkinsozoa</taxon>
        <taxon>Perkinsea</taxon>
        <taxon>Perkinsida</taxon>
        <taxon>Perkinsidae</taxon>
        <taxon>Perkinsus</taxon>
    </lineage>
</organism>
<dbReference type="EMBL" id="JABANN010000584">
    <property type="protein sequence ID" value="KAF4656400.1"/>
    <property type="molecule type" value="Genomic_DNA"/>
</dbReference>
<dbReference type="Proteomes" id="UP000572268">
    <property type="component" value="Unassembled WGS sequence"/>
</dbReference>
<evidence type="ECO:0000313" key="2">
    <source>
        <dbReference type="Proteomes" id="UP000572268"/>
    </source>
</evidence>
<proteinExistence type="predicted"/>